<protein>
    <submittedName>
        <fullName evidence="7">MFS transporter</fullName>
    </submittedName>
</protein>
<feature type="domain" description="Major facilitator superfamily (MFS) profile" evidence="6">
    <location>
        <begin position="21"/>
        <end position="122"/>
    </location>
</feature>
<dbReference type="PANTHER" id="PTHR42718">
    <property type="entry name" value="MAJOR FACILITATOR SUPERFAMILY MULTIDRUG TRANSPORTER MFSC"/>
    <property type="match status" value="1"/>
</dbReference>
<dbReference type="SUPFAM" id="SSF103473">
    <property type="entry name" value="MFS general substrate transporter"/>
    <property type="match status" value="1"/>
</dbReference>
<evidence type="ECO:0000313" key="8">
    <source>
        <dbReference type="Proteomes" id="UP001597045"/>
    </source>
</evidence>
<dbReference type="InterPro" id="IPR011701">
    <property type="entry name" value="MFS"/>
</dbReference>
<comment type="subcellular location">
    <subcellularLocation>
        <location evidence="1">Cell membrane</location>
        <topology evidence="1">Multi-pass membrane protein</topology>
    </subcellularLocation>
</comment>
<keyword evidence="8" id="KW-1185">Reference proteome</keyword>
<dbReference type="Gene3D" id="1.20.1720.10">
    <property type="entry name" value="Multidrug resistance protein D"/>
    <property type="match status" value="1"/>
</dbReference>
<dbReference type="EMBL" id="JBHTIS010003811">
    <property type="protein sequence ID" value="MFD1051716.1"/>
    <property type="molecule type" value="Genomic_DNA"/>
</dbReference>
<evidence type="ECO:0000256" key="5">
    <source>
        <dbReference type="SAM" id="Phobius"/>
    </source>
</evidence>
<feature type="transmembrane region" description="Helical" evidence="5">
    <location>
        <begin position="55"/>
        <end position="76"/>
    </location>
</feature>
<proteinExistence type="predicted"/>
<reference evidence="8" key="1">
    <citation type="journal article" date="2019" name="Int. J. Syst. Evol. Microbiol.">
        <title>The Global Catalogue of Microorganisms (GCM) 10K type strain sequencing project: providing services to taxonomists for standard genome sequencing and annotation.</title>
        <authorList>
            <consortium name="The Broad Institute Genomics Platform"/>
            <consortium name="The Broad Institute Genome Sequencing Center for Infectious Disease"/>
            <person name="Wu L."/>
            <person name="Ma J."/>
        </authorList>
    </citation>
    <scope>NUCLEOTIDE SEQUENCE [LARGE SCALE GENOMIC DNA]</scope>
    <source>
        <strain evidence="8">JCM 31486</strain>
    </source>
</reference>
<evidence type="ECO:0000259" key="6">
    <source>
        <dbReference type="PROSITE" id="PS50850"/>
    </source>
</evidence>
<dbReference type="PROSITE" id="PS50850">
    <property type="entry name" value="MFS"/>
    <property type="match status" value="1"/>
</dbReference>
<sequence>MTTNLQSSTTQTEVRTGRWAALTVLLVGQFMALLDVTIVNVAMPTIRTDLHASGATLQLVVSMYTISYAMLLITGARLGDLFGRRRTFLIGVSVFTASSLLCGLAPDAVTLIAARFTQGLGA</sequence>
<comment type="caution">
    <text evidence="7">The sequence shown here is derived from an EMBL/GenBank/DDBJ whole genome shotgun (WGS) entry which is preliminary data.</text>
</comment>
<keyword evidence="2 5" id="KW-0812">Transmembrane</keyword>
<feature type="transmembrane region" description="Helical" evidence="5">
    <location>
        <begin position="88"/>
        <end position="114"/>
    </location>
</feature>
<gene>
    <name evidence="7" type="ORF">ACFQ1S_42255</name>
</gene>
<evidence type="ECO:0000313" key="7">
    <source>
        <dbReference type="EMBL" id="MFD1051716.1"/>
    </source>
</evidence>
<keyword evidence="4 5" id="KW-0472">Membrane</keyword>
<evidence type="ECO:0000256" key="4">
    <source>
        <dbReference type="ARBA" id="ARBA00023136"/>
    </source>
</evidence>
<keyword evidence="3 5" id="KW-1133">Transmembrane helix</keyword>
<organism evidence="7 8">
    <name type="scientific">Kibdelosporangium lantanae</name>
    <dbReference type="NCBI Taxonomy" id="1497396"/>
    <lineage>
        <taxon>Bacteria</taxon>
        <taxon>Bacillati</taxon>
        <taxon>Actinomycetota</taxon>
        <taxon>Actinomycetes</taxon>
        <taxon>Pseudonocardiales</taxon>
        <taxon>Pseudonocardiaceae</taxon>
        <taxon>Kibdelosporangium</taxon>
    </lineage>
</organism>
<feature type="non-terminal residue" evidence="7">
    <location>
        <position position="122"/>
    </location>
</feature>
<evidence type="ECO:0000256" key="1">
    <source>
        <dbReference type="ARBA" id="ARBA00004651"/>
    </source>
</evidence>
<name>A0ABW3MMM7_9PSEU</name>
<feature type="transmembrane region" description="Helical" evidence="5">
    <location>
        <begin position="20"/>
        <end position="43"/>
    </location>
</feature>
<evidence type="ECO:0000256" key="2">
    <source>
        <dbReference type="ARBA" id="ARBA00022692"/>
    </source>
</evidence>
<dbReference type="PANTHER" id="PTHR42718:SF39">
    <property type="entry name" value="ACTINORHODIN TRANSPORTER-RELATED"/>
    <property type="match status" value="1"/>
</dbReference>
<dbReference type="InterPro" id="IPR020846">
    <property type="entry name" value="MFS_dom"/>
</dbReference>
<accession>A0ABW3MMM7</accession>
<dbReference type="Proteomes" id="UP001597045">
    <property type="component" value="Unassembled WGS sequence"/>
</dbReference>
<dbReference type="InterPro" id="IPR036259">
    <property type="entry name" value="MFS_trans_sf"/>
</dbReference>
<evidence type="ECO:0000256" key="3">
    <source>
        <dbReference type="ARBA" id="ARBA00022989"/>
    </source>
</evidence>
<dbReference type="Pfam" id="PF07690">
    <property type="entry name" value="MFS_1"/>
    <property type="match status" value="1"/>
</dbReference>